<evidence type="ECO:0000256" key="1">
    <source>
        <dbReference type="ARBA" id="ARBA00022676"/>
    </source>
</evidence>
<keyword evidence="1 3" id="KW-0328">Glycosyltransferase</keyword>
<dbReference type="OrthoDB" id="3226at2759"/>
<comment type="similarity">
    <text evidence="3">Belongs to the glycosyltransferase 11 family.</text>
</comment>
<proteinExistence type="inferred from homology"/>
<dbReference type="AlphaFoldDB" id="A0A9D4IAU9"/>
<dbReference type="Pfam" id="PF01531">
    <property type="entry name" value="Glyco_transf_11"/>
    <property type="match status" value="1"/>
</dbReference>
<accession>A0A9D4IAU9</accession>
<dbReference type="EC" id="2.4.1.-" evidence="3"/>
<gene>
    <name evidence="4" type="ORF">DPMN_187943</name>
</gene>
<keyword evidence="3" id="KW-0735">Signal-anchor</keyword>
<dbReference type="CDD" id="cd11301">
    <property type="entry name" value="Fut1_Fut2_like"/>
    <property type="match status" value="1"/>
</dbReference>
<dbReference type="GO" id="GO:0005975">
    <property type="term" value="P:carbohydrate metabolic process"/>
    <property type="evidence" value="ECO:0007669"/>
    <property type="project" value="InterPro"/>
</dbReference>
<keyword evidence="2 3" id="KW-0808">Transferase</keyword>
<evidence type="ECO:0000256" key="3">
    <source>
        <dbReference type="RuleBase" id="RU363129"/>
    </source>
</evidence>
<comment type="caution">
    <text evidence="4">The sequence shown here is derived from an EMBL/GenBank/DDBJ whole genome shotgun (WGS) entry which is preliminary data.</text>
</comment>
<reference evidence="4" key="2">
    <citation type="submission" date="2020-11" db="EMBL/GenBank/DDBJ databases">
        <authorList>
            <person name="McCartney M.A."/>
            <person name="Auch B."/>
            <person name="Kono T."/>
            <person name="Mallez S."/>
            <person name="Becker A."/>
            <person name="Gohl D.M."/>
            <person name="Silverstein K.A.T."/>
            <person name="Koren S."/>
            <person name="Bechman K.B."/>
            <person name="Herman A."/>
            <person name="Abrahante J.E."/>
            <person name="Garbe J."/>
        </authorList>
    </citation>
    <scope>NUCLEOTIDE SEQUENCE</scope>
    <source>
        <strain evidence="4">Duluth1</strain>
        <tissue evidence="4">Whole animal</tissue>
    </source>
</reference>
<keyword evidence="3" id="KW-0325">Glycoprotein</keyword>
<protein>
    <recommendedName>
        <fullName evidence="3">L-Fucosyltransferase</fullName>
        <ecNumber evidence="3">2.4.1.-</ecNumber>
    </recommendedName>
</protein>
<dbReference type="Proteomes" id="UP000828390">
    <property type="component" value="Unassembled WGS sequence"/>
</dbReference>
<keyword evidence="3" id="KW-0812">Transmembrane</keyword>
<dbReference type="Gene3D" id="3.40.50.11350">
    <property type="match status" value="1"/>
</dbReference>
<dbReference type="GO" id="GO:0032580">
    <property type="term" value="C:Golgi cisterna membrane"/>
    <property type="evidence" value="ECO:0007669"/>
    <property type="project" value="UniProtKB-SubCell"/>
</dbReference>
<keyword evidence="3" id="KW-0333">Golgi apparatus</keyword>
<evidence type="ECO:0000313" key="5">
    <source>
        <dbReference type="Proteomes" id="UP000828390"/>
    </source>
</evidence>
<comment type="subcellular location">
    <subcellularLocation>
        <location evidence="3">Golgi apparatus</location>
        <location evidence="3">Golgi stack membrane</location>
        <topology evidence="3">Single-pass type II membrane protein</topology>
    </subcellularLocation>
</comment>
<dbReference type="EMBL" id="JAIWYP010000010">
    <property type="protein sequence ID" value="KAH3753308.1"/>
    <property type="molecule type" value="Genomic_DNA"/>
</dbReference>
<feature type="transmembrane region" description="Helical" evidence="3">
    <location>
        <begin position="20"/>
        <end position="36"/>
    </location>
</feature>
<keyword evidence="5" id="KW-1185">Reference proteome</keyword>
<evidence type="ECO:0000256" key="2">
    <source>
        <dbReference type="ARBA" id="ARBA00022679"/>
    </source>
</evidence>
<dbReference type="InterPro" id="IPR002516">
    <property type="entry name" value="Glyco_trans_11"/>
</dbReference>
<reference evidence="4" key="1">
    <citation type="journal article" date="2019" name="bioRxiv">
        <title>The Genome of the Zebra Mussel, Dreissena polymorpha: A Resource for Invasive Species Research.</title>
        <authorList>
            <person name="McCartney M.A."/>
            <person name="Auch B."/>
            <person name="Kono T."/>
            <person name="Mallez S."/>
            <person name="Zhang Y."/>
            <person name="Obille A."/>
            <person name="Becker A."/>
            <person name="Abrahante J.E."/>
            <person name="Garbe J."/>
            <person name="Badalamenti J.P."/>
            <person name="Herman A."/>
            <person name="Mangelson H."/>
            <person name="Liachko I."/>
            <person name="Sullivan S."/>
            <person name="Sone E.D."/>
            <person name="Koren S."/>
            <person name="Silverstein K.A.T."/>
            <person name="Beckman K.B."/>
            <person name="Gohl D.M."/>
        </authorList>
    </citation>
    <scope>NUCLEOTIDE SEQUENCE</scope>
    <source>
        <strain evidence="4">Duluth1</strain>
        <tissue evidence="4">Whole animal</tissue>
    </source>
</reference>
<comment type="pathway">
    <text evidence="3">Protein modification; protein glycosylation.</text>
</comment>
<evidence type="ECO:0000313" key="4">
    <source>
        <dbReference type="EMBL" id="KAH3753308.1"/>
    </source>
</evidence>
<keyword evidence="3" id="KW-0472">Membrane</keyword>
<organism evidence="4 5">
    <name type="scientific">Dreissena polymorpha</name>
    <name type="common">Zebra mussel</name>
    <name type="synonym">Mytilus polymorpha</name>
    <dbReference type="NCBI Taxonomy" id="45954"/>
    <lineage>
        <taxon>Eukaryota</taxon>
        <taxon>Metazoa</taxon>
        <taxon>Spiralia</taxon>
        <taxon>Lophotrochozoa</taxon>
        <taxon>Mollusca</taxon>
        <taxon>Bivalvia</taxon>
        <taxon>Autobranchia</taxon>
        <taxon>Heteroconchia</taxon>
        <taxon>Euheterodonta</taxon>
        <taxon>Imparidentia</taxon>
        <taxon>Neoheterodontei</taxon>
        <taxon>Myida</taxon>
        <taxon>Dreissenoidea</taxon>
        <taxon>Dreissenidae</taxon>
        <taxon>Dreissena</taxon>
    </lineage>
</organism>
<keyword evidence="3" id="KW-1133">Transmembrane helix</keyword>
<name>A0A9D4IAU9_DREPO</name>
<dbReference type="PANTHER" id="PTHR11927:SF9">
    <property type="entry name" value="L-FUCOSYLTRANSFERASE"/>
    <property type="match status" value="1"/>
</dbReference>
<sequence>MAKHDNCAWICFKGLAKRRFMYIGILMFSFLQLLVYQKAKSPGGNVLIQNGKLSIKLQGRLGNQMFQYASILGLGDMMDFINIVIEDVRDELLSSFQLSDNRVSFSRLPRNGKYAKERLNCAFDKRLTMFSNKEDVNVVGYLQSWKYFHGIENHIRKEFTFVPSILSKAQKVKLDIASQFNDTSTLKNRTYIGVHIRRGDFLQERFKKAGHYTVTKEYIFHALQLCTRMFGENAIFVFCSDDISWVKDNFSKNTNKWKMAFVEGNPAAVDMAVLSLCDHTIVTTGSFGWWAAWLAGGKTIISKQQAKHGSYLSAQFIYSDYFYPDWIVID</sequence>
<dbReference type="PANTHER" id="PTHR11927">
    <property type="entry name" value="GALACTOSIDE 2-L-FUCOSYLTRANSFERASE"/>
    <property type="match status" value="1"/>
</dbReference>
<dbReference type="GO" id="GO:0008107">
    <property type="term" value="F:galactoside 2-alpha-L-fucosyltransferase activity"/>
    <property type="evidence" value="ECO:0007669"/>
    <property type="project" value="InterPro"/>
</dbReference>